<evidence type="ECO:0000259" key="9">
    <source>
        <dbReference type="Pfam" id="PF11412"/>
    </source>
</evidence>
<evidence type="ECO:0000256" key="5">
    <source>
        <dbReference type="ARBA" id="ARBA00023136"/>
    </source>
</evidence>
<keyword evidence="7" id="KW-0732">Signal</keyword>
<keyword evidence="5 6" id="KW-0472">Membrane</keyword>
<dbReference type="EMBL" id="JACHOV010000002">
    <property type="protein sequence ID" value="MBB4640260.1"/>
    <property type="molecule type" value="Genomic_DNA"/>
</dbReference>
<dbReference type="Proteomes" id="UP000575068">
    <property type="component" value="Unassembled WGS sequence"/>
</dbReference>
<feature type="transmembrane region" description="Helical" evidence="6">
    <location>
        <begin position="516"/>
        <end position="536"/>
    </location>
</feature>
<keyword evidence="11" id="KW-1185">Reference proteome</keyword>
<comment type="caution">
    <text evidence="10">The sequence shown here is derived from an EMBL/GenBank/DDBJ whole genome shotgun (WGS) entry which is preliminary data.</text>
</comment>
<dbReference type="SUPFAM" id="SSF52833">
    <property type="entry name" value="Thioredoxin-like"/>
    <property type="match status" value="1"/>
</dbReference>
<accession>A0A840HRN1</accession>
<feature type="transmembrane region" description="Helical" evidence="6">
    <location>
        <begin position="340"/>
        <end position="359"/>
    </location>
</feature>
<feature type="signal peptide" evidence="7">
    <location>
        <begin position="1"/>
        <end position="22"/>
    </location>
</feature>
<evidence type="ECO:0000313" key="10">
    <source>
        <dbReference type="EMBL" id="MBB4640260.1"/>
    </source>
</evidence>
<evidence type="ECO:0000313" key="11">
    <source>
        <dbReference type="Proteomes" id="UP000575068"/>
    </source>
</evidence>
<dbReference type="InterPro" id="IPR028250">
    <property type="entry name" value="DsbDN"/>
</dbReference>
<feature type="transmembrane region" description="Helical" evidence="6">
    <location>
        <begin position="295"/>
        <end position="319"/>
    </location>
</feature>
<organism evidence="10 11">
    <name type="scientific">Rhizorhapis suberifaciens</name>
    <name type="common">corky root of lettuce</name>
    <dbReference type="NCBI Taxonomy" id="13656"/>
    <lineage>
        <taxon>Bacteria</taxon>
        <taxon>Pseudomonadati</taxon>
        <taxon>Pseudomonadota</taxon>
        <taxon>Alphaproteobacteria</taxon>
        <taxon>Sphingomonadales</taxon>
        <taxon>Sphingomonadaceae</taxon>
        <taxon>Rhizorhapis</taxon>
    </lineage>
</organism>
<keyword evidence="4 6" id="KW-1133">Transmembrane helix</keyword>
<reference evidence="10 11" key="1">
    <citation type="submission" date="2020-08" db="EMBL/GenBank/DDBJ databases">
        <title>Genomic Encyclopedia of Type Strains, Phase IV (KMG-IV): sequencing the most valuable type-strain genomes for metagenomic binning, comparative biology and taxonomic classification.</title>
        <authorList>
            <person name="Goeker M."/>
        </authorList>
    </citation>
    <scope>NUCLEOTIDE SEQUENCE [LARGE SCALE GENOMIC DNA]</scope>
    <source>
        <strain evidence="10 11">DSM 7465</strain>
    </source>
</reference>
<evidence type="ECO:0000256" key="3">
    <source>
        <dbReference type="ARBA" id="ARBA00022748"/>
    </source>
</evidence>
<dbReference type="AlphaFoldDB" id="A0A840HRN1"/>
<evidence type="ECO:0000256" key="2">
    <source>
        <dbReference type="ARBA" id="ARBA00022692"/>
    </source>
</evidence>
<dbReference type="InterPro" id="IPR036249">
    <property type="entry name" value="Thioredoxin-like_sf"/>
</dbReference>
<dbReference type="Pfam" id="PF13899">
    <property type="entry name" value="Thioredoxin_7"/>
    <property type="match status" value="1"/>
</dbReference>
<feature type="transmembrane region" description="Helical" evidence="6">
    <location>
        <begin position="379"/>
        <end position="398"/>
    </location>
</feature>
<dbReference type="GO" id="GO:0045454">
    <property type="term" value="P:cell redox homeostasis"/>
    <property type="evidence" value="ECO:0007669"/>
    <property type="project" value="TreeGrafter"/>
</dbReference>
<feature type="chain" id="PRO_5032848414" evidence="7">
    <location>
        <begin position="23"/>
        <end position="686"/>
    </location>
</feature>
<dbReference type="GO" id="GO:0015035">
    <property type="term" value="F:protein-disulfide reductase activity"/>
    <property type="evidence" value="ECO:0007669"/>
    <property type="project" value="TreeGrafter"/>
</dbReference>
<dbReference type="Pfam" id="PF11412">
    <property type="entry name" value="DsbD_N"/>
    <property type="match status" value="1"/>
</dbReference>
<proteinExistence type="predicted"/>
<dbReference type="Pfam" id="PF02683">
    <property type="entry name" value="DsbD_TM"/>
    <property type="match status" value="1"/>
</dbReference>
<evidence type="ECO:0000259" key="8">
    <source>
        <dbReference type="Pfam" id="PF02683"/>
    </source>
</evidence>
<dbReference type="RefSeq" id="WP_184474120.1">
    <property type="nucleotide sequence ID" value="NZ_JACHOV010000002.1"/>
</dbReference>
<feature type="transmembrane region" description="Helical" evidence="6">
    <location>
        <begin position="493"/>
        <end position="510"/>
    </location>
</feature>
<feature type="domain" description="Cytochrome C biogenesis protein transmembrane" evidence="8">
    <location>
        <begin position="297"/>
        <end position="506"/>
    </location>
</feature>
<dbReference type="GO" id="GO:0017004">
    <property type="term" value="P:cytochrome complex assembly"/>
    <property type="evidence" value="ECO:0007669"/>
    <property type="project" value="UniProtKB-KW"/>
</dbReference>
<feature type="domain" description="Thiol:disulfide interchange protein DsbD N-terminal" evidence="9">
    <location>
        <begin position="46"/>
        <end position="156"/>
    </location>
</feature>
<comment type="subcellular location">
    <subcellularLocation>
        <location evidence="1">Membrane</location>
        <topology evidence="1">Multi-pass membrane protein</topology>
    </subcellularLocation>
</comment>
<sequence length="686" mass="72410">MRLLYFFLMTVALALTSSFAHAQLPTRDTSPNISARLVAESDQPAPGKIVTLAFVMTPKAGWHGYWENPGDAGVGMTLKWDIPQGVKTGSLRYPVPETLIISGLMNYVYEADYALLVDIAIPDDWRAGQALPIKVHGEWLSCTRQICVPERRDMALNLIVGDGRVDSDRRGIFDEYRSRLPRPLGSPAHYAIKDGIFRLAVPYPADAAVDEPYFFPLTDGAITYSAPQKVTRNGDMLVLESKAGGGPQEKISGILKTGKHKGLLLSVLPGSVPSTGIPLAESNGTAPGVGEAGSVFLALGGALLGGLLLNIMPCVFPILSLKALKLAKAGGDERIVRRDSLAYAAGAVTICLALGGALIGLRASGAAVGWAFQLQDPRIILLLLLLVTAIALNLAGLFELRNVGAGSHLTAQGGAAGSFWTGALAAFVATPCTGPFMGAALGAALVLPVAAALAIFAGLGVGLALPFLLIAFIPALRGRLPKPGAWMETLRRILSVPMFATGLALLWLLGRQTGTAGMTAGIAMAVFAGLLLWWLGVRQRRNARHGPLFATAILLVLGISLVALPGRQGVTVSVAEQSAEPFNEAKLATLRRQGPVFLYFTADWCLTCKANEAAAIDRQEVIDAFAKAGVKVMVGDWTNGDADIGRFLEKHGRSGVPLYLWYVPGKDAQVLPQILTPSLLGGLARG</sequence>
<keyword evidence="2 6" id="KW-0812">Transmembrane</keyword>
<keyword evidence="3" id="KW-0201">Cytochrome c-type biogenesis</keyword>
<dbReference type="InterPro" id="IPR035671">
    <property type="entry name" value="DsbD_gamma"/>
</dbReference>
<evidence type="ECO:0000256" key="4">
    <source>
        <dbReference type="ARBA" id="ARBA00022989"/>
    </source>
</evidence>
<evidence type="ECO:0000256" key="7">
    <source>
        <dbReference type="SAM" id="SignalP"/>
    </source>
</evidence>
<dbReference type="Gene3D" id="3.40.30.10">
    <property type="entry name" value="Glutaredoxin"/>
    <property type="match status" value="1"/>
</dbReference>
<evidence type="ECO:0000256" key="1">
    <source>
        <dbReference type="ARBA" id="ARBA00004141"/>
    </source>
</evidence>
<dbReference type="PANTHER" id="PTHR32234:SF3">
    <property type="entry name" value="SUPPRESSION OF COPPER SENSITIVITY PROTEIN"/>
    <property type="match status" value="1"/>
</dbReference>
<dbReference type="InterPro" id="IPR003834">
    <property type="entry name" value="Cyt_c_assmbl_TM_dom"/>
</dbReference>
<dbReference type="CDD" id="cd02953">
    <property type="entry name" value="DsbDgamma"/>
    <property type="match status" value="1"/>
</dbReference>
<dbReference type="GO" id="GO:0016020">
    <property type="term" value="C:membrane"/>
    <property type="evidence" value="ECO:0007669"/>
    <property type="project" value="UniProtKB-SubCell"/>
</dbReference>
<dbReference type="PANTHER" id="PTHR32234">
    <property type="entry name" value="THIOL:DISULFIDE INTERCHANGE PROTEIN DSBD"/>
    <property type="match status" value="1"/>
</dbReference>
<feature type="transmembrane region" description="Helical" evidence="6">
    <location>
        <begin position="449"/>
        <end position="473"/>
    </location>
</feature>
<name>A0A840HRN1_9SPHN</name>
<protein>
    <submittedName>
        <fullName evidence="10">Thiol:disulfide interchange protein</fullName>
    </submittedName>
</protein>
<evidence type="ECO:0000256" key="6">
    <source>
        <dbReference type="SAM" id="Phobius"/>
    </source>
</evidence>
<gene>
    <name evidence="10" type="ORF">HNQ99_000548</name>
</gene>
<feature type="transmembrane region" description="Helical" evidence="6">
    <location>
        <begin position="548"/>
        <end position="566"/>
    </location>
</feature>
<feature type="transmembrane region" description="Helical" evidence="6">
    <location>
        <begin position="419"/>
        <end position="443"/>
    </location>
</feature>